<dbReference type="InterPro" id="IPR007362">
    <property type="entry name" value="DUF429"/>
</dbReference>
<dbReference type="RefSeq" id="WP_261617140.1">
    <property type="nucleotide sequence ID" value="NZ_JALIDZ010000008.1"/>
</dbReference>
<dbReference type="Proteomes" id="UP001320898">
    <property type="component" value="Unassembled WGS sequence"/>
</dbReference>
<comment type="caution">
    <text evidence="1">The sequence shown here is derived from an EMBL/GenBank/DDBJ whole genome shotgun (WGS) entry which is preliminary data.</text>
</comment>
<sequence>MTARWVAGVDGCPGGWIAVLLDTSDTDGPRVAVRPRFSDVLDLPEDPVVIGVDMPIGLPDRLVGAGRACEIAVRRHLGPRQSSVFSIPARAAVMETDYRRACALAAANSEPPRRVSKQAFHLFAKIREIDLLLRERPQQRDRVFETHPEVCFLHMNGGKPASWPKKIKSRVNPEGLEERRGLLRAAGFPTDFLDTGRRPPKPAAADDFLDACATAWTARRILDGQAACYPDVPPRDAFGLEMAIRA</sequence>
<name>A0AAW5R2G7_9HYPH</name>
<keyword evidence="2" id="KW-1185">Reference proteome</keyword>
<reference evidence="1 2" key="1">
    <citation type="submission" date="2022-04" db="EMBL/GenBank/DDBJ databases">
        <authorList>
            <person name="Ye Y.-Q."/>
            <person name="Du Z.-J."/>
        </authorList>
    </citation>
    <scope>NUCLEOTIDE SEQUENCE [LARGE SCALE GENOMIC DNA]</scope>
    <source>
        <strain evidence="1 2">A6E488</strain>
    </source>
</reference>
<gene>
    <name evidence="1" type="ORF">MUB46_16965</name>
</gene>
<proteinExistence type="predicted"/>
<evidence type="ECO:0000313" key="1">
    <source>
        <dbReference type="EMBL" id="MCT8973555.1"/>
    </source>
</evidence>
<accession>A0AAW5R2G7</accession>
<dbReference type="Pfam" id="PF04250">
    <property type="entry name" value="DUF429"/>
    <property type="match status" value="1"/>
</dbReference>
<protein>
    <submittedName>
        <fullName evidence="1">DUF429 domain-containing protein</fullName>
    </submittedName>
</protein>
<evidence type="ECO:0000313" key="2">
    <source>
        <dbReference type="Proteomes" id="UP001320898"/>
    </source>
</evidence>
<organism evidence="1 2">
    <name type="scientific">Microbaculum marinisediminis</name>
    <dbReference type="NCBI Taxonomy" id="2931392"/>
    <lineage>
        <taxon>Bacteria</taxon>
        <taxon>Pseudomonadati</taxon>
        <taxon>Pseudomonadota</taxon>
        <taxon>Alphaproteobacteria</taxon>
        <taxon>Hyphomicrobiales</taxon>
        <taxon>Tepidamorphaceae</taxon>
        <taxon>Microbaculum</taxon>
    </lineage>
</organism>
<dbReference type="EMBL" id="JALIDZ010000008">
    <property type="protein sequence ID" value="MCT8973555.1"/>
    <property type="molecule type" value="Genomic_DNA"/>
</dbReference>
<dbReference type="AlphaFoldDB" id="A0AAW5R2G7"/>